<feature type="binding site" evidence="5">
    <location>
        <position position="86"/>
    </location>
    <ligand>
        <name>Zn(2+)</name>
        <dbReference type="ChEBI" id="CHEBI:29105"/>
    </ligand>
</feature>
<dbReference type="Gene3D" id="3.30.2320.80">
    <property type="match status" value="1"/>
</dbReference>
<dbReference type="InterPro" id="IPR000688">
    <property type="entry name" value="HypA/HybF"/>
</dbReference>
<comment type="function">
    <text evidence="5">Involved in the maturation of [NiFe] hydrogenases. Required for nickel insertion into the metal center of the hydrogenase.</text>
</comment>
<dbReference type="Proteomes" id="UP001275440">
    <property type="component" value="Unassembled WGS sequence"/>
</dbReference>
<name>A0ABU3WWY0_9NOCA</name>
<evidence type="ECO:0000256" key="1">
    <source>
        <dbReference type="ARBA" id="ARBA00010748"/>
    </source>
</evidence>
<feature type="binding site" evidence="5">
    <location>
        <position position="73"/>
    </location>
    <ligand>
        <name>Zn(2+)</name>
        <dbReference type="ChEBI" id="CHEBI:29105"/>
    </ligand>
</feature>
<protein>
    <recommendedName>
        <fullName evidence="5">Hydrogenase maturation factor HypA</fullName>
    </recommendedName>
</protein>
<dbReference type="PROSITE" id="PS01249">
    <property type="entry name" value="HYPA"/>
    <property type="match status" value="1"/>
</dbReference>
<dbReference type="PANTHER" id="PTHR34535">
    <property type="entry name" value="HYDROGENASE MATURATION FACTOR HYPA"/>
    <property type="match status" value="1"/>
</dbReference>
<evidence type="ECO:0000313" key="6">
    <source>
        <dbReference type="EMBL" id="MDV2478413.1"/>
    </source>
</evidence>
<evidence type="ECO:0000256" key="3">
    <source>
        <dbReference type="ARBA" id="ARBA00022723"/>
    </source>
</evidence>
<evidence type="ECO:0000256" key="2">
    <source>
        <dbReference type="ARBA" id="ARBA00022596"/>
    </source>
</evidence>
<reference evidence="6 7" key="1">
    <citation type="submission" date="2019-10" db="EMBL/GenBank/DDBJ databases">
        <title>Draft Genome Assembly of Rhodococcus zopfii DSM44189.</title>
        <authorList>
            <person name="Sutton J.M."/>
            <person name="Akob D.M."/>
            <person name="Bushman T.J."/>
        </authorList>
    </citation>
    <scope>NUCLEOTIDE SEQUENCE [LARGE SCALE GENOMIC DNA]</scope>
    <source>
        <strain evidence="6 7">DSM 44189</strain>
    </source>
</reference>
<comment type="similarity">
    <text evidence="1 5">Belongs to the HypA/HybF family.</text>
</comment>
<proteinExistence type="inferred from homology"/>
<dbReference type="PANTHER" id="PTHR34535:SF3">
    <property type="entry name" value="HYDROGENASE MATURATION FACTOR HYPA"/>
    <property type="match status" value="1"/>
</dbReference>
<sequence>MHELSIAQSVVEAVCERADGRRVRSVRMVVGALCAVVPDSMLFCFELAATGTAAEGARLDLETPAGVGHCRQCGADLALTDPILLCPCGSSDVEVRSGRELTIVSMEVS</sequence>
<keyword evidence="7" id="KW-1185">Reference proteome</keyword>
<evidence type="ECO:0000256" key="4">
    <source>
        <dbReference type="ARBA" id="ARBA00022833"/>
    </source>
</evidence>
<organism evidence="6 7">
    <name type="scientific">Rhodococcus zopfii</name>
    <dbReference type="NCBI Taxonomy" id="43772"/>
    <lineage>
        <taxon>Bacteria</taxon>
        <taxon>Bacillati</taxon>
        <taxon>Actinomycetota</taxon>
        <taxon>Actinomycetes</taxon>
        <taxon>Mycobacteriales</taxon>
        <taxon>Nocardiaceae</taxon>
        <taxon>Rhodococcus</taxon>
    </lineage>
</organism>
<feature type="binding site" evidence="5">
    <location>
        <position position="88"/>
    </location>
    <ligand>
        <name>Zn(2+)</name>
        <dbReference type="ChEBI" id="CHEBI:29105"/>
    </ligand>
</feature>
<keyword evidence="4 5" id="KW-0862">Zinc</keyword>
<feature type="binding site" evidence="5">
    <location>
        <position position="2"/>
    </location>
    <ligand>
        <name>Ni(2+)</name>
        <dbReference type="ChEBI" id="CHEBI:49786"/>
    </ligand>
</feature>
<evidence type="ECO:0000256" key="5">
    <source>
        <dbReference type="HAMAP-Rule" id="MF_00213"/>
    </source>
</evidence>
<feature type="binding site" evidence="5">
    <location>
        <position position="70"/>
    </location>
    <ligand>
        <name>Zn(2+)</name>
        <dbReference type="ChEBI" id="CHEBI:29105"/>
    </ligand>
</feature>
<dbReference type="InterPro" id="IPR020538">
    <property type="entry name" value="Hydgase_Ni_incorp_HypA/HybF_CS"/>
</dbReference>
<evidence type="ECO:0000313" key="7">
    <source>
        <dbReference type="Proteomes" id="UP001275440"/>
    </source>
</evidence>
<comment type="caution">
    <text evidence="6">The sequence shown here is derived from an EMBL/GenBank/DDBJ whole genome shotgun (WGS) entry which is preliminary data.</text>
</comment>
<keyword evidence="2 5" id="KW-0533">Nickel</keyword>
<dbReference type="Pfam" id="PF01155">
    <property type="entry name" value="HypA"/>
    <property type="match status" value="1"/>
</dbReference>
<gene>
    <name evidence="5" type="primary">hypA</name>
    <name evidence="6" type="ORF">F8M49_28790</name>
</gene>
<dbReference type="PIRSF" id="PIRSF004761">
    <property type="entry name" value="Hydrgn_mat_HypA"/>
    <property type="match status" value="1"/>
</dbReference>
<dbReference type="HAMAP" id="MF_00213">
    <property type="entry name" value="HypA_HybF"/>
    <property type="match status" value="1"/>
</dbReference>
<accession>A0ABU3WWY0</accession>
<dbReference type="EMBL" id="WBMO01000005">
    <property type="protein sequence ID" value="MDV2478413.1"/>
    <property type="molecule type" value="Genomic_DNA"/>
</dbReference>
<keyword evidence="3 5" id="KW-0479">Metal-binding</keyword>